<protein>
    <submittedName>
        <fullName evidence="1">Uncharacterized protein</fullName>
    </submittedName>
</protein>
<proteinExistence type="predicted"/>
<reference evidence="1 2" key="1">
    <citation type="journal article" date="2011" name="Science">
        <title>The ecoresponsive genome of Daphnia pulex.</title>
        <authorList>
            <person name="Colbourne J.K."/>
            <person name="Pfrender M.E."/>
            <person name="Gilbert D."/>
            <person name="Thomas W.K."/>
            <person name="Tucker A."/>
            <person name="Oakley T.H."/>
            <person name="Tokishita S."/>
            <person name="Aerts A."/>
            <person name="Arnold G.J."/>
            <person name="Basu M.K."/>
            <person name="Bauer D.J."/>
            <person name="Caceres C.E."/>
            <person name="Carmel L."/>
            <person name="Casola C."/>
            <person name="Choi J.H."/>
            <person name="Detter J.C."/>
            <person name="Dong Q."/>
            <person name="Dusheyko S."/>
            <person name="Eads B.D."/>
            <person name="Frohlich T."/>
            <person name="Geiler-Samerotte K.A."/>
            <person name="Gerlach D."/>
            <person name="Hatcher P."/>
            <person name="Jogdeo S."/>
            <person name="Krijgsveld J."/>
            <person name="Kriventseva E.V."/>
            <person name="Kultz D."/>
            <person name="Laforsch C."/>
            <person name="Lindquist E."/>
            <person name="Lopez J."/>
            <person name="Manak J.R."/>
            <person name="Muller J."/>
            <person name="Pangilinan J."/>
            <person name="Patwardhan R.P."/>
            <person name="Pitluck S."/>
            <person name="Pritham E.J."/>
            <person name="Rechtsteiner A."/>
            <person name="Rho M."/>
            <person name="Rogozin I.B."/>
            <person name="Sakarya O."/>
            <person name="Salamov A."/>
            <person name="Schaack S."/>
            <person name="Shapiro H."/>
            <person name="Shiga Y."/>
            <person name="Skalitzky C."/>
            <person name="Smith Z."/>
            <person name="Souvorov A."/>
            <person name="Sung W."/>
            <person name="Tang Z."/>
            <person name="Tsuchiya D."/>
            <person name="Tu H."/>
            <person name="Vos H."/>
            <person name="Wang M."/>
            <person name="Wolf Y.I."/>
            <person name="Yamagata H."/>
            <person name="Yamada T."/>
            <person name="Ye Y."/>
            <person name="Shaw J.R."/>
            <person name="Andrews J."/>
            <person name="Crease T.J."/>
            <person name="Tang H."/>
            <person name="Lucas S.M."/>
            <person name="Robertson H.M."/>
            <person name="Bork P."/>
            <person name="Koonin E.V."/>
            <person name="Zdobnov E.M."/>
            <person name="Grigoriev I.V."/>
            <person name="Lynch M."/>
            <person name="Boore J.L."/>
        </authorList>
    </citation>
    <scope>NUCLEOTIDE SEQUENCE [LARGE SCALE GENOMIC DNA]</scope>
</reference>
<organism evidence="1 2">
    <name type="scientific">Daphnia pulex</name>
    <name type="common">Water flea</name>
    <dbReference type="NCBI Taxonomy" id="6669"/>
    <lineage>
        <taxon>Eukaryota</taxon>
        <taxon>Metazoa</taxon>
        <taxon>Ecdysozoa</taxon>
        <taxon>Arthropoda</taxon>
        <taxon>Crustacea</taxon>
        <taxon>Branchiopoda</taxon>
        <taxon>Diplostraca</taxon>
        <taxon>Cladocera</taxon>
        <taxon>Anomopoda</taxon>
        <taxon>Daphniidae</taxon>
        <taxon>Daphnia</taxon>
    </lineage>
</organism>
<evidence type="ECO:0000313" key="2">
    <source>
        <dbReference type="Proteomes" id="UP000000305"/>
    </source>
</evidence>
<dbReference type="OrthoDB" id="7701517at2759"/>
<dbReference type="KEGG" id="dpx:DAPPUDRAFT_102668"/>
<name>E9GH41_DAPPU</name>
<dbReference type="InParanoid" id="E9GH41"/>
<sequence>MGWIIWATSSGPAKFLGNGGPFERCIPDGNFRADVVLDTPRRFARDSIFATDQQLHLLRKDKRWYGDGTFFVCPTPFYQVFGIHAFIGHGNLDKQMKDLLSYLVKKNNSGVCDGYIPVQAVLNGHGSNGQTGMVLKIATKICDEYPRLVNYDNGILVSFKFQTLPWFAIVK</sequence>
<gene>
    <name evidence="1" type="ORF">DAPPUDRAFT_102668</name>
</gene>
<dbReference type="EMBL" id="GL732544">
    <property type="protein sequence ID" value="EFX81255.1"/>
    <property type="molecule type" value="Genomic_DNA"/>
</dbReference>
<dbReference type="AlphaFoldDB" id="E9GH41"/>
<dbReference type="PhylomeDB" id="E9GH41"/>
<dbReference type="Proteomes" id="UP000000305">
    <property type="component" value="Unassembled WGS sequence"/>
</dbReference>
<accession>E9GH41</accession>
<keyword evidence="2" id="KW-1185">Reference proteome</keyword>
<dbReference type="HOGENOM" id="CLU_1564461_0_0_1"/>
<evidence type="ECO:0000313" key="1">
    <source>
        <dbReference type="EMBL" id="EFX81255.1"/>
    </source>
</evidence>